<dbReference type="Proteomes" id="UP000199199">
    <property type="component" value="Unassembled WGS sequence"/>
</dbReference>
<gene>
    <name evidence="1" type="ORF">SAMN04488556_1848</name>
</gene>
<organism evidence="1 2">
    <name type="scientific">Halostagnicola kamekurae</name>
    <dbReference type="NCBI Taxonomy" id="619731"/>
    <lineage>
        <taxon>Archaea</taxon>
        <taxon>Methanobacteriati</taxon>
        <taxon>Methanobacteriota</taxon>
        <taxon>Stenosarchaea group</taxon>
        <taxon>Halobacteria</taxon>
        <taxon>Halobacteriales</taxon>
        <taxon>Natrialbaceae</taxon>
        <taxon>Halostagnicola</taxon>
    </lineage>
</organism>
<evidence type="ECO:0000313" key="2">
    <source>
        <dbReference type="Proteomes" id="UP000199199"/>
    </source>
</evidence>
<dbReference type="AlphaFoldDB" id="A0A1I6RJY8"/>
<dbReference type="OrthoDB" id="316398at2157"/>
<name>A0A1I6RJY8_9EURY</name>
<keyword evidence="2" id="KW-1185">Reference proteome</keyword>
<reference evidence="2" key="1">
    <citation type="submission" date="2016-10" db="EMBL/GenBank/DDBJ databases">
        <authorList>
            <person name="Varghese N."/>
            <person name="Submissions S."/>
        </authorList>
    </citation>
    <scope>NUCLEOTIDE SEQUENCE [LARGE SCALE GENOMIC DNA]</scope>
    <source>
        <strain evidence="2">DSM 22427</strain>
    </source>
</reference>
<dbReference type="EMBL" id="FOZS01000002">
    <property type="protein sequence ID" value="SFS65031.1"/>
    <property type="molecule type" value="Genomic_DNA"/>
</dbReference>
<sequence>MDIIDGEKVECSRCDEITDLEEVNVLGKRNNRTYAKPVCDDCLDGIGVPRGYELERDVSYLKEGTDETHS</sequence>
<proteinExistence type="predicted"/>
<protein>
    <submittedName>
        <fullName evidence="1">Uncharacterized protein</fullName>
    </submittedName>
</protein>
<accession>A0A1I6RJY8</accession>
<dbReference type="RefSeq" id="WP_092903923.1">
    <property type="nucleotide sequence ID" value="NZ_FOZS01000002.1"/>
</dbReference>
<evidence type="ECO:0000313" key="1">
    <source>
        <dbReference type="EMBL" id="SFS65031.1"/>
    </source>
</evidence>